<keyword evidence="3" id="KW-0547">Nucleotide-binding</keyword>
<dbReference type="GO" id="GO:0016887">
    <property type="term" value="F:ATP hydrolysis activity"/>
    <property type="evidence" value="ECO:0007669"/>
    <property type="project" value="InterPro"/>
</dbReference>
<gene>
    <name evidence="6" type="primary">ybhF_5</name>
    <name evidence="6" type="ORF">D8869_11620</name>
</gene>
<dbReference type="InterPro" id="IPR003439">
    <property type="entry name" value="ABC_transporter-like_ATP-bd"/>
</dbReference>
<dbReference type="SMART" id="SM00382">
    <property type="entry name" value="AAA"/>
    <property type="match status" value="1"/>
</dbReference>
<dbReference type="InterPro" id="IPR003593">
    <property type="entry name" value="AAA+_ATPase"/>
</dbReference>
<evidence type="ECO:0000256" key="2">
    <source>
        <dbReference type="ARBA" id="ARBA00022448"/>
    </source>
</evidence>
<dbReference type="PANTHER" id="PTHR42711:SF5">
    <property type="entry name" value="ABC TRANSPORTER ATP-BINDING PROTEIN NATA"/>
    <property type="match status" value="1"/>
</dbReference>
<dbReference type="Proteomes" id="UP000280406">
    <property type="component" value="Unassembled WGS sequence"/>
</dbReference>
<dbReference type="AlphaFoldDB" id="A0AB74DTL6"/>
<dbReference type="RefSeq" id="WP_125348740.1">
    <property type="nucleotide sequence ID" value="NZ_CP076615.1"/>
</dbReference>
<keyword evidence="4 6" id="KW-0067">ATP-binding</keyword>
<dbReference type="Pfam" id="PF00005">
    <property type="entry name" value="ABC_tran"/>
    <property type="match status" value="1"/>
</dbReference>
<accession>A0AB74DTL6</accession>
<dbReference type="PANTHER" id="PTHR42711">
    <property type="entry name" value="ABC TRANSPORTER ATP-BINDING PROTEIN"/>
    <property type="match status" value="1"/>
</dbReference>
<comment type="similarity">
    <text evidence="1">Belongs to the ABC transporter superfamily.</text>
</comment>
<dbReference type="PROSITE" id="PS50893">
    <property type="entry name" value="ABC_TRANSPORTER_2"/>
    <property type="match status" value="1"/>
</dbReference>
<dbReference type="InterPro" id="IPR017871">
    <property type="entry name" value="ABC_transporter-like_CS"/>
</dbReference>
<organism evidence="6 7">
    <name type="scientific">Streptococcus sanguinis</name>
    <dbReference type="NCBI Taxonomy" id="1305"/>
    <lineage>
        <taxon>Bacteria</taxon>
        <taxon>Bacillati</taxon>
        <taxon>Bacillota</taxon>
        <taxon>Bacilli</taxon>
        <taxon>Lactobacillales</taxon>
        <taxon>Streptococcaceae</taxon>
        <taxon>Streptococcus</taxon>
    </lineage>
</organism>
<comment type="caution">
    <text evidence="6">The sequence shown here is derived from an EMBL/GenBank/DDBJ whole genome shotgun (WGS) entry which is preliminary data.</text>
</comment>
<dbReference type="InterPro" id="IPR050763">
    <property type="entry name" value="ABC_transporter_ATP-binding"/>
</dbReference>
<name>A0AB74DTL6_STRSA</name>
<dbReference type="EMBL" id="RJND01000013">
    <property type="protein sequence ID" value="RSI50948.1"/>
    <property type="molecule type" value="Genomic_DNA"/>
</dbReference>
<evidence type="ECO:0000256" key="3">
    <source>
        <dbReference type="ARBA" id="ARBA00022741"/>
    </source>
</evidence>
<reference evidence="6 7" key="1">
    <citation type="submission" date="2018-11" db="EMBL/GenBank/DDBJ databases">
        <title>Species Designations Belie Phenotypic and Genotypic Heterogeneity in Oral Streptococci.</title>
        <authorList>
            <person name="Velsko I."/>
        </authorList>
    </citation>
    <scope>NUCLEOTIDE SEQUENCE [LARGE SCALE GENOMIC DNA]</scope>
    <source>
        <strain evidence="6 7">BCC37</strain>
    </source>
</reference>
<dbReference type="GO" id="GO:0005524">
    <property type="term" value="F:ATP binding"/>
    <property type="evidence" value="ECO:0007669"/>
    <property type="project" value="UniProtKB-KW"/>
</dbReference>
<proteinExistence type="inferred from homology"/>
<evidence type="ECO:0000313" key="6">
    <source>
        <dbReference type="EMBL" id="RSI50948.1"/>
    </source>
</evidence>
<dbReference type="Gene3D" id="3.40.50.300">
    <property type="entry name" value="P-loop containing nucleotide triphosphate hydrolases"/>
    <property type="match status" value="1"/>
</dbReference>
<evidence type="ECO:0000256" key="1">
    <source>
        <dbReference type="ARBA" id="ARBA00005417"/>
    </source>
</evidence>
<keyword evidence="2" id="KW-0813">Transport</keyword>
<dbReference type="SUPFAM" id="SSF52540">
    <property type="entry name" value="P-loop containing nucleoside triphosphate hydrolases"/>
    <property type="match status" value="1"/>
</dbReference>
<dbReference type="PROSITE" id="PS00211">
    <property type="entry name" value="ABC_TRANSPORTER_1"/>
    <property type="match status" value="1"/>
</dbReference>
<evidence type="ECO:0000313" key="7">
    <source>
        <dbReference type="Proteomes" id="UP000280406"/>
    </source>
</evidence>
<dbReference type="InterPro" id="IPR027417">
    <property type="entry name" value="P-loop_NTPase"/>
</dbReference>
<evidence type="ECO:0000259" key="5">
    <source>
        <dbReference type="PROSITE" id="PS50893"/>
    </source>
</evidence>
<feature type="domain" description="ABC transporter" evidence="5">
    <location>
        <begin position="2"/>
        <end position="249"/>
    </location>
</feature>
<evidence type="ECO:0000256" key="4">
    <source>
        <dbReference type="ARBA" id="ARBA00022840"/>
    </source>
</evidence>
<protein>
    <submittedName>
        <fullName evidence="6">ABC transporter ATP-binding protein YbhF</fullName>
    </submittedName>
</protein>
<sequence>MIEMKDVSKKFTVKKKKRKMFGRSSNVDKVVISNINLTISKGSIIGLLGINGAGKTTTIKMLSTLLAPTEGEILIDGMNISSCQELYKNKINLISGGEKNLFWRLTARENLEYFASLYGIGSKDANKIISEVLKVVQLEDSIDIPVEKFSKGMKQRLQIAKGLINEPDYIFLDEPTLGLDIIIAKELRSYIKRLATEENKGILLTSHYLHEVEELCDYIYVLEDGVIKIEGAPSQVISLLNKIIKTQIKFEERDPSLENQLLNSSKINKVEWLDDNTLEIVSEKEIISDLFGILGVESFEKVISISGVKPTLEESLILSWEENNESKVQHNIF</sequence>